<keyword evidence="3" id="KW-0285">Flavoprotein</keyword>
<proteinExistence type="inferred from homology"/>
<dbReference type="Gene3D" id="3.30.9.10">
    <property type="entry name" value="D-Amino Acid Oxidase, subunit A, domain 2"/>
    <property type="match status" value="1"/>
</dbReference>
<dbReference type="GO" id="GO:0019478">
    <property type="term" value="P:D-amino acid catabolic process"/>
    <property type="evidence" value="ECO:0007669"/>
    <property type="project" value="TreeGrafter"/>
</dbReference>
<dbReference type="PANTHER" id="PTHR11530:SF11">
    <property type="entry name" value="D-ASPARTATE OXIDASE"/>
    <property type="match status" value="1"/>
</dbReference>
<evidence type="ECO:0000313" key="10">
    <source>
        <dbReference type="EMBL" id="RIA37676.1"/>
    </source>
</evidence>
<dbReference type="GO" id="GO:0003884">
    <property type="term" value="F:D-amino-acid oxidase activity"/>
    <property type="evidence" value="ECO:0007669"/>
    <property type="project" value="UniProtKB-EC"/>
</dbReference>
<dbReference type="AlphaFoldDB" id="A0A397NJG4"/>
<keyword evidence="4" id="KW-0274">FAD</keyword>
<reference evidence="10 11" key="1">
    <citation type="submission" date="2018-08" db="EMBL/GenBank/DDBJ databases">
        <title>Genomic Encyclopedia of Type Strains, Phase IV (KMG-IV): sequencing the most valuable type-strain genomes for metagenomic binning, comparative biology and taxonomic classification.</title>
        <authorList>
            <person name="Goeker M."/>
        </authorList>
    </citation>
    <scope>NUCLEOTIDE SEQUENCE [LARGE SCALE GENOMIC DNA]</scope>
    <source>
        <strain evidence="10 11">DSM 25527</strain>
    </source>
</reference>
<evidence type="ECO:0000256" key="4">
    <source>
        <dbReference type="ARBA" id="ARBA00022827"/>
    </source>
</evidence>
<evidence type="ECO:0000256" key="5">
    <source>
        <dbReference type="ARBA" id="ARBA00023002"/>
    </source>
</evidence>
<name>A0A397NJG4_9SPHN</name>
<comment type="catalytic activity">
    <reaction evidence="8">
        <text>a D-alpha-amino acid + O2 + H2O = a 2-oxocarboxylate + H2O2 + NH4(+)</text>
        <dbReference type="Rhea" id="RHEA:21816"/>
        <dbReference type="ChEBI" id="CHEBI:15377"/>
        <dbReference type="ChEBI" id="CHEBI:15379"/>
        <dbReference type="ChEBI" id="CHEBI:16240"/>
        <dbReference type="ChEBI" id="CHEBI:28938"/>
        <dbReference type="ChEBI" id="CHEBI:35179"/>
        <dbReference type="ChEBI" id="CHEBI:59871"/>
        <dbReference type="EC" id="1.4.3.3"/>
    </reaction>
    <physiologicalReaction direction="left-to-right" evidence="8">
        <dbReference type="Rhea" id="RHEA:21817"/>
    </physiologicalReaction>
</comment>
<protein>
    <recommendedName>
        <fullName evidence="7">D-amino-acid oxidase</fullName>
        <ecNumber evidence="6">1.4.3.3</ecNumber>
    </recommendedName>
</protein>
<dbReference type="OrthoDB" id="246701at2"/>
<dbReference type="Proteomes" id="UP000266568">
    <property type="component" value="Unassembled WGS sequence"/>
</dbReference>
<organism evidence="10 11">
    <name type="scientific">Hephaestia caeni</name>
    <dbReference type="NCBI Taxonomy" id="645617"/>
    <lineage>
        <taxon>Bacteria</taxon>
        <taxon>Pseudomonadati</taxon>
        <taxon>Pseudomonadota</taxon>
        <taxon>Alphaproteobacteria</taxon>
        <taxon>Sphingomonadales</taxon>
        <taxon>Sphingomonadaceae</taxon>
        <taxon>Hephaestia</taxon>
    </lineage>
</organism>
<dbReference type="GO" id="GO:0071949">
    <property type="term" value="F:FAD binding"/>
    <property type="evidence" value="ECO:0007669"/>
    <property type="project" value="InterPro"/>
</dbReference>
<dbReference type="Pfam" id="PF01266">
    <property type="entry name" value="DAO"/>
    <property type="match status" value="2"/>
</dbReference>
<dbReference type="RefSeq" id="WP_119036951.1">
    <property type="nucleotide sequence ID" value="NZ_QXDC01000004.1"/>
</dbReference>
<dbReference type="PANTHER" id="PTHR11530">
    <property type="entry name" value="D-AMINO ACID OXIDASE"/>
    <property type="match status" value="1"/>
</dbReference>
<dbReference type="SUPFAM" id="SSF51971">
    <property type="entry name" value="Nucleotide-binding domain"/>
    <property type="match status" value="2"/>
</dbReference>
<feature type="domain" description="FAD dependent oxidoreductase" evidence="9">
    <location>
        <begin position="126"/>
        <end position="377"/>
    </location>
</feature>
<keyword evidence="11" id="KW-1185">Reference proteome</keyword>
<comment type="cofactor">
    <cofactor evidence="1">
        <name>FAD</name>
        <dbReference type="ChEBI" id="CHEBI:57692"/>
    </cofactor>
</comment>
<evidence type="ECO:0000256" key="7">
    <source>
        <dbReference type="ARBA" id="ARBA00039751"/>
    </source>
</evidence>
<evidence type="ECO:0000256" key="3">
    <source>
        <dbReference type="ARBA" id="ARBA00022630"/>
    </source>
</evidence>
<evidence type="ECO:0000256" key="1">
    <source>
        <dbReference type="ARBA" id="ARBA00001974"/>
    </source>
</evidence>
<comment type="similarity">
    <text evidence="2">Belongs to the DAMOX/DASOX family.</text>
</comment>
<evidence type="ECO:0000256" key="8">
    <source>
        <dbReference type="ARBA" id="ARBA00049547"/>
    </source>
</evidence>
<evidence type="ECO:0000256" key="2">
    <source>
        <dbReference type="ARBA" id="ARBA00006730"/>
    </source>
</evidence>
<evidence type="ECO:0000256" key="6">
    <source>
        <dbReference type="ARBA" id="ARBA00039101"/>
    </source>
</evidence>
<dbReference type="InterPro" id="IPR006076">
    <property type="entry name" value="FAD-dep_OxRdtase"/>
</dbReference>
<feature type="domain" description="FAD dependent oxidoreductase" evidence="9">
    <location>
        <begin position="56"/>
        <end position="117"/>
    </location>
</feature>
<keyword evidence="5" id="KW-0560">Oxidoreductase</keyword>
<evidence type="ECO:0000259" key="9">
    <source>
        <dbReference type="Pfam" id="PF01266"/>
    </source>
</evidence>
<evidence type="ECO:0000313" key="11">
    <source>
        <dbReference type="Proteomes" id="UP000266568"/>
    </source>
</evidence>
<comment type="caution">
    <text evidence="10">The sequence shown here is derived from an EMBL/GenBank/DDBJ whole genome shotgun (WGS) entry which is preliminary data.</text>
</comment>
<dbReference type="EMBL" id="QXDC01000004">
    <property type="protein sequence ID" value="RIA37676.1"/>
    <property type="molecule type" value="Genomic_DNA"/>
</dbReference>
<sequence length="389" mass="41684">MERTARSAIVSHLDPGLRRGRNIWERRTLLAAGATLALPGCAATVAQPLTPRPACLPRVKVSRDRLIRTLVGLRPYRPSGFVVRAEVLGPKRLVHNYGHGGAGITLGWGTSRLATDLGLQGHAGPVAVIGAGVVGLTTARLVQEAGFPVTIYAAKLPPQTTSNIAGGQWYPSLLYDGDAITPAFEAQLTAAASYAYQRYQIMIGDDYGVRWMTNYQLSSSPPSASRTDRLIAGMLPESTLLPPGTYGFSSPYVSRFTGMMIEPPRLLRALLRDIRLAGGRIVVRDFHTPADILALPEALVFNCTGLGSNRLFGDTELQPMRGQLAVLLPQPEVDYALETSRGMYMFSRSDGIILGGTAGYGNWSTEVDPATTDALLSLHADIAAGIRCG</sequence>
<gene>
    <name evidence="10" type="ORF">DFR49_3563</name>
</gene>
<dbReference type="Gene3D" id="3.40.50.720">
    <property type="entry name" value="NAD(P)-binding Rossmann-like Domain"/>
    <property type="match status" value="2"/>
</dbReference>
<dbReference type="GO" id="GO:0005737">
    <property type="term" value="C:cytoplasm"/>
    <property type="evidence" value="ECO:0007669"/>
    <property type="project" value="TreeGrafter"/>
</dbReference>
<dbReference type="EC" id="1.4.3.3" evidence="6"/>
<accession>A0A397NJG4</accession>
<dbReference type="InterPro" id="IPR023209">
    <property type="entry name" value="DAO"/>
</dbReference>